<dbReference type="EMBL" id="JAUSYY010000001">
    <property type="protein sequence ID" value="MDQ0893647.1"/>
    <property type="molecule type" value="Genomic_DNA"/>
</dbReference>
<keyword evidence="3" id="KW-1185">Reference proteome</keyword>
<proteinExistence type="predicted"/>
<feature type="region of interest" description="Disordered" evidence="1">
    <location>
        <begin position="33"/>
        <end position="79"/>
    </location>
</feature>
<reference evidence="2 3" key="1">
    <citation type="submission" date="2023-07" db="EMBL/GenBank/DDBJ databases">
        <title>Comparative genomics of wheat-associated soil bacteria to identify genetic determinants of phenazine resistance.</title>
        <authorList>
            <person name="Mouncey N."/>
        </authorList>
    </citation>
    <scope>NUCLEOTIDE SEQUENCE [LARGE SCALE GENOMIC DNA]</scope>
    <source>
        <strain evidence="2 3">V3I3</strain>
    </source>
</reference>
<protein>
    <submittedName>
        <fullName evidence="2">Uncharacterized protein</fullName>
    </submittedName>
</protein>
<evidence type="ECO:0000256" key="1">
    <source>
        <dbReference type="SAM" id="MobiDB-lite"/>
    </source>
</evidence>
<feature type="compositionally biased region" description="Polar residues" evidence="1">
    <location>
        <begin position="69"/>
        <end position="79"/>
    </location>
</feature>
<feature type="compositionally biased region" description="Low complexity" evidence="1">
    <location>
        <begin position="46"/>
        <end position="62"/>
    </location>
</feature>
<evidence type="ECO:0000313" key="2">
    <source>
        <dbReference type="EMBL" id="MDQ0893647.1"/>
    </source>
</evidence>
<accession>A0ABU0R7D0</accession>
<comment type="caution">
    <text evidence="2">The sequence shown here is derived from an EMBL/GenBank/DDBJ whole genome shotgun (WGS) entry which is preliminary data.</text>
</comment>
<evidence type="ECO:0000313" key="3">
    <source>
        <dbReference type="Proteomes" id="UP001239083"/>
    </source>
</evidence>
<gene>
    <name evidence="2" type="ORF">QFZ26_001202</name>
</gene>
<dbReference type="Proteomes" id="UP001239083">
    <property type="component" value="Unassembled WGS sequence"/>
</dbReference>
<name>A0ABU0R7D0_9MICO</name>
<sequence length="79" mass="8827">MFISEITFPHLQAEREAQLTRELERRRVVNERLDSERAGEATTAHSSRSSKQARRAASAARQRGGDELTGSTWASTLKA</sequence>
<dbReference type="RefSeq" id="WP_307040246.1">
    <property type="nucleotide sequence ID" value="NZ_JAUSYY010000001.1"/>
</dbReference>
<organism evidence="2 3">
    <name type="scientific">Agromyces ramosus</name>
    <dbReference type="NCBI Taxonomy" id="33879"/>
    <lineage>
        <taxon>Bacteria</taxon>
        <taxon>Bacillati</taxon>
        <taxon>Actinomycetota</taxon>
        <taxon>Actinomycetes</taxon>
        <taxon>Micrococcales</taxon>
        <taxon>Microbacteriaceae</taxon>
        <taxon>Agromyces</taxon>
    </lineage>
</organism>